<evidence type="ECO:0000313" key="2">
    <source>
        <dbReference type="Proteomes" id="UP000663901"/>
    </source>
</evidence>
<reference evidence="1" key="1">
    <citation type="submission" date="2020-07" db="EMBL/GenBank/DDBJ databases">
        <title>Genome Sequences for Panteoa spp. that cause Center Rot in Onions.</title>
        <authorList>
            <person name="Asselin J.A."/>
            <person name="Helmann T."/>
            <person name="Beer S."/>
            <person name="Stodghill P."/>
        </authorList>
    </citation>
    <scope>NUCLEOTIDE SEQUENCE</scope>
    <source>
        <strain evidence="1">OC5a</strain>
    </source>
</reference>
<name>A0A8A4JZY1_PANAN</name>
<dbReference type="Gene3D" id="3.30.70.2360">
    <property type="match status" value="1"/>
</dbReference>
<dbReference type="InterPro" id="IPR022597">
    <property type="entry name" value="GhoS"/>
</dbReference>
<proteinExistence type="predicted"/>
<sequence>MSNGNLHRYVVTFHYRETGLSEVLTLTGAMTSGGFSTTLMDDKGNPHELGTNSFGIVTTLTQEDLKQQVIAAGESALGQTPDVTLTTLDDFLRDAARSTE</sequence>
<dbReference type="Proteomes" id="UP000663901">
    <property type="component" value="Chromosome"/>
</dbReference>
<protein>
    <submittedName>
        <fullName evidence="1">Type V toxin-antitoxin system endoribonuclease antitoxin GhoS</fullName>
    </submittedName>
</protein>
<dbReference type="AlphaFoldDB" id="A0A8A4JZY1"/>
<dbReference type="EMBL" id="CP059084">
    <property type="protein sequence ID" value="QTC44732.1"/>
    <property type="molecule type" value="Genomic_DNA"/>
</dbReference>
<dbReference type="InterPro" id="IPR038241">
    <property type="entry name" value="GhoS_sf"/>
</dbReference>
<evidence type="ECO:0000313" key="1">
    <source>
        <dbReference type="EMBL" id="QTC44732.1"/>
    </source>
</evidence>
<accession>A0A8A4JZY1</accession>
<dbReference type="GO" id="GO:0004521">
    <property type="term" value="F:RNA endonuclease activity"/>
    <property type="evidence" value="ECO:0007669"/>
    <property type="project" value="InterPro"/>
</dbReference>
<organism evidence="1 2">
    <name type="scientific">Pantoea ananas</name>
    <name type="common">Erwinia uredovora</name>
    <dbReference type="NCBI Taxonomy" id="553"/>
    <lineage>
        <taxon>Bacteria</taxon>
        <taxon>Pseudomonadati</taxon>
        <taxon>Pseudomonadota</taxon>
        <taxon>Gammaproteobacteria</taxon>
        <taxon>Enterobacterales</taxon>
        <taxon>Erwiniaceae</taxon>
        <taxon>Pantoea</taxon>
    </lineage>
</organism>
<dbReference type="RefSeq" id="WP_019105321.1">
    <property type="nucleotide sequence ID" value="NZ_CAEI01000088.1"/>
</dbReference>
<gene>
    <name evidence="1" type="primary">ghoS</name>
    <name evidence="1" type="ORF">H0Z12_13415</name>
</gene>
<dbReference type="Pfam" id="PF11080">
    <property type="entry name" value="GhoS"/>
    <property type="match status" value="1"/>
</dbReference>